<sequence>MKQIDELIKNISKVIIGKEETARDILKVLLSNGHILIEDVPGTGKTTLIKTLAKSIDLNYSRIQCTPDLLPSDIIGVSIFNEKTREFEFKKGPVFSNFILVDEINRTSPKTQSALLEVMEEKQVSDWSDTYIMSQPFIVFATENPIEHEGTFNLPEAQLDRFSMKISIGYPSLEQEKQILSIYSENNPFEDIKPVMTGGELRELQEKTREVFIKQDLNDYLAEIAAKIRDSELVSVGVSTRAILSLQKISQATALLNDRDYMLPDDIKENVIKSLSHRIILSRAAQQQGLDEIKVLEGIMKNVEVPKVRV</sequence>
<evidence type="ECO:0000313" key="2">
    <source>
        <dbReference type="Proteomes" id="UP001058074"/>
    </source>
</evidence>
<name>A0ACB5RFD4_9CLOT</name>
<evidence type="ECO:0000313" key="1">
    <source>
        <dbReference type="EMBL" id="GKX67729.1"/>
    </source>
</evidence>
<protein>
    <submittedName>
        <fullName evidence="1">ATPase</fullName>
    </submittedName>
</protein>
<organism evidence="1 2">
    <name type="scientific">Inconstantimicrobium mannanitabidum</name>
    <dbReference type="NCBI Taxonomy" id="1604901"/>
    <lineage>
        <taxon>Bacteria</taxon>
        <taxon>Bacillati</taxon>
        <taxon>Bacillota</taxon>
        <taxon>Clostridia</taxon>
        <taxon>Eubacteriales</taxon>
        <taxon>Clostridiaceae</taxon>
        <taxon>Inconstantimicrobium</taxon>
    </lineage>
</organism>
<gene>
    <name evidence="1" type="ORF">rsdtw13_29870</name>
</gene>
<accession>A0ACB5RFD4</accession>
<comment type="caution">
    <text evidence="1">The sequence shown here is derived from an EMBL/GenBank/DDBJ whole genome shotgun (WGS) entry which is preliminary data.</text>
</comment>
<reference evidence="1" key="1">
    <citation type="journal article" date="2025" name="Int. J. Syst. Evol. Microbiol.">
        <title>Inconstantimicrobium mannanitabidum sp. nov., a novel member of the family Clostridiaceae isolated from anoxic soil under the treatment of reductive soil disinfestation.</title>
        <authorList>
            <person name="Ueki A."/>
            <person name="Tonouchi A."/>
            <person name="Honma S."/>
            <person name="Kaku N."/>
            <person name="Ueki K."/>
        </authorList>
    </citation>
    <scope>NUCLEOTIDE SEQUENCE</scope>
    <source>
        <strain evidence="1">TW13</strain>
    </source>
</reference>
<proteinExistence type="predicted"/>
<keyword evidence="2" id="KW-1185">Reference proteome</keyword>
<dbReference type="Proteomes" id="UP001058074">
    <property type="component" value="Unassembled WGS sequence"/>
</dbReference>
<dbReference type="EMBL" id="BROD01000001">
    <property type="protein sequence ID" value="GKX67729.1"/>
    <property type="molecule type" value="Genomic_DNA"/>
</dbReference>